<organism evidence="11 12">
    <name type="scientific">Bdellovibrio bacteriovorus</name>
    <dbReference type="NCBI Taxonomy" id="959"/>
    <lineage>
        <taxon>Bacteria</taxon>
        <taxon>Pseudomonadati</taxon>
        <taxon>Bdellovibrionota</taxon>
        <taxon>Bdellovibrionia</taxon>
        <taxon>Bdellovibrionales</taxon>
        <taxon>Pseudobdellovibrionaceae</taxon>
        <taxon>Bdellovibrio</taxon>
    </lineage>
</organism>
<dbReference type="Pfam" id="PF08206">
    <property type="entry name" value="OB_RNB"/>
    <property type="match status" value="1"/>
</dbReference>
<dbReference type="CDD" id="cd04471">
    <property type="entry name" value="S1_RNase_R"/>
    <property type="match status" value="1"/>
</dbReference>
<keyword evidence="3 8" id="KW-0963">Cytoplasm</keyword>
<accession>A0A150WTE7</accession>
<dbReference type="GO" id="GO:0008859">
    <property type="term" value="F:exoribonuclease II activity"/>
    <property type="evidence" value="ECO:0007669"/>
    <property type="project" value="UniProtKB-UniRule"/>
</dbReference>
<evidence type="ECO:0000256" key="1">
    <source>
        <dbReference type="ARBA" id="ARBA00001849"/>
    </source>
</evidence>
<dbReference type="InterPro" id="IPR050180">
    <property type="entry name" value="RNR_Ribonuclease"/>
</dbReference>
<dbReference type="GO" id="GO:0005829">
    <property type="term" value="C:cytosol"/>
    <property type="evidence" value="ECO:0007669"/>
    <property type="project" value="UniProtKB-ARBA"/>
</dbReference>
<dbReference type="Proteomes" id="UP000075391">
    <property type="component" value="Unassembled WGS sequence"/>
</dbReference>
<evidence type="ECO:0000256" key="4">
    <source>
        <dbReference type="ARBA" id="ARBA00022722"/>
    </source>
</evidence>
<dbReference type="NCBIfam" id="TIGR02063">
    <property type="entry name" value="RNase_R"/>
    <property type="match status" value="1"/>
</dbReference>
<feature type="region of interest" description="Disordered" evidence="9">
    <location>
        <begin position="662"/>
        <end position="862"/>
    </location>
</feature>
<dbReference type="EMBL" id="LUKF01000007">
    <property type="protein sequence ID" value="KYG67693.1"/>
    <property type="molecule type" value="Genomic_DNA"/>
</dbReference>
<feature type="compositionally biased region" description="Basic and acidic residues" evidence="9">
    <location>
        <begin position="734"/>
        <end position="767"/>
    </location>
</feature>
<dbReference type="InterPro" id="IPR011129">
    <property type="entry name" value="CSD"/>
</dbReference>
<evidence type="ECO:0000313" key="11">
    <source>
        <dbReference type="EMBL" id="KYG67693.1"/>
    </source>
</evidence>
<dbReference type="PANTHER" id="PTHR23355">
    <property type="entry name" value="RIBONUCLEASE"/>
    <property type="match status" value="1"/>
</dbReference>
<sequence length="862" mass="98266">MQKKKLLNGTIKRHPDGFGFFIPDDPEHPDVYIPRHSMEGIMTNDKVAVEVFPEKGTERFRGEIIRVLNRGTKTVVGRFYRMNDRVGAIRDEGKGWGQDLKIKLEDSLNAKDKELVAAEILTYPDEGKTFTGKVTEIIGDALDPLTDIKRVIRSNNIPLEFSKATLEEASHFSELPDEKDFKGRVDLRDKNLITIDGATAKDFDDAVYVETTEEGFLLYVAIADVSHYVKIGSAIDKDAYERGTSVYFPNYVVPMLPEVLSNGLCSLNPHVPRLCLVAEMLFDFTGELKTSKFYEAVMESKARVTYGEAQEIIDGADIEKFSHVKGNIILLADLAKILMAKRFKEGSLDLEIPETELVIDGAGVPVDIQRSERLFSHRLIEEMMLAANVAVAKFLSSRNIPAMYRIHEPPNEQAIALLEKYLANFGGKVKLNQGKLQKRLTKALEEFENRPEAQILNILTLRSMSQAKYSMNNVGHFGLGFEFYTHFTSPIRRYPDLIVHRLIKNQVMPQSRYRLMSEDDLSSASTILSAAEQRSTKAERQIHSIKKARFMEKFVGQEFDGMISSVAKFGVFVLLREYDVDGLIRLDDLGGDRYEYDEENLRLVARKSGFSYSIGDMIRIQVAAADPELGQINFLPAGVELEEEDEEMTDAEVSADKFLKKLHDQNRQQRPGRREDNRPKQSASGRKERGGERSDRGRGERDRDRDHKRDRDEKPFKKEGFKKDPKKQSSRFFADTRQEREGQARKVEKAERAHGFKPQPREDDEQRGPNQDLLNMILGPERYRGPNDDTSAKDKPKLSKKLMFAEQSKLRDNDNYSEMNSDSLKDRKPDRQNTKKRGETSNDRRGVRKARVSSGRGKGKTR</sequence>
<keyword evidence="5 8" id="KW-0378">Hydrolase</keyword>
<comment type="function">
    <text evidence="8">3'-5' exoribonuclease that releases 5'-nucleoside monophosphates and is involved in maturation of structured RNAs.</text>
</comment>
<dbReference type="PROSITE" id="PS50126">
    <property type="entry name" value="S1"/>
    <property type="match status" value="1"/>
</dbReference>
<proteinExistence type="inferred from homology"/>
<dbReference type="Pfam" id="PF17876">
    <property type="entry name" value="CSD2"/>
    <property type="match status" value="1"/>
</dbReference>
<comment type="catalytic activity">
    <reaction evidence="1 8">
        <text>Exonucleolytic cleavage in the 3'- to 5'-direction to yield nucleoside 5'-phosphates.</text>
        <dbReference type="EC" id="3.1.13.1"/>
    </reaction>
</comment>
<feature type="compositionally biased region" description="Basic residues" evidence="9">
    <location>
        <begin position="846"/>
        <end position="862"/>
    </location>
</feature>
<evidence type="ECO:0000256" key="7">
    <source>
        <dbReference type="ARBA" id="ARBA00022884"/>
    </source>
</evidence>
<evidence type="ECO:0000256" key="8">
    <source>
        <dbReference type="HAMAP-Rule" id="MF_01895"/>
    </source>
</evidence>
<dbReference type="InterPro" id="IPR004476">
    <property type="entry name" value="RNase_II/RNase_R"/>
</dbReference>
<dbReference type="NCBIfam" id="TIGR00358">
    <property type="entry name" value="3_prime_RNase"/>
    <property type="match status" value="1"/>
</dbReference>
<dbReference type="InterPro" id="IPR013223">
    <property type="entry name" value="RNase_B_OB_dom"/>
</dbReference>
<feature type="domain" description="S1 motif" evidence="10">
    <location>
        <begin position="556"/>
        <end position="644"/>
    </location>
</feature>
<evidence type="ECO:0000259" key="10">
    <source>
        <dbReference type="PROSITE" id="PS50126"/>
    </source>
</evidence>
<feature type="compositionally biased region" description="Basic and acidic residues" evidence="9">
    <location>
        <begin position="781"/>
        <end position="797"/>
    </location>
</feature>
<dbReference type="PROSITE" id="PS01175">
    <property type="entry name" value="RIBONUCLEASE_II"/>
    <property type="match status" value="1"/>
</dbReference>
<comment type="similarity">
    <text evidence="8">Belongs to the RNR ribonuclease family. RNase R subfamily.</text>
</comment>
<name>A0A150WTE7_BDEBC</name>
<dbReference type="EC" id="3.1.13.1" evidence="8"/>
<protein>
    <recommendedName>
        <fullName evidence="8">Ribonuclease R</fullName>
        <shortName evidence="8">RNase R</shortName>
        <ecNumber evidence="8">3.1.13.1</ecNumber>
    </recommendedName>
</protein>
<dbReference type="InterPro" id="IPR003029">
    <property type="entry name" value="S1_domain"/>
</dbReference>
<dbReference type="InterPro" id="IPR011805">
    <property type="entry name" value="RNase_R"/>
</dbReference>
<comment type="subcellular location">
    <subcellularLocation>
        <location evidence="2 8">Cytoplasm</location>
    </subcellularLocation>
</comment>
<dbReference type="Pfam" id="PF00773">
    <property type="entry name" value="RNB"/>
    <property type="match status" value="1"/>
</dbReference>
<dbReference type="GO" id="GO:0003723">
    <property type="term" value="F:RNA binding"/>
    <property type="evidence" value="ECO:0007669"/>
    <property type="project" value="UniProtKB-UniRule"/>
</dbReference>
<evidence type="ECO:0000256" key="2">
    <source>
        <dbReference type="ARBA" id="ARBA00004496"/>
    </source>
</evidence>
<reference evidence="11 12" key="1">
    <citation type="submission" date="2016-03" db="EMBL/GenBank/DDBJ databases">
        <authorList>
            <person name="Ploux O."/>
        </authorList>
    </citation>
    <scope>NUCLEOTIDE SEQUENCE [LARGE SCALE GENOMIC DNA]</scope>
    <source>
        <strain evidence="11 12">BER2</strain>
    </source>
</reference>
<dbReference type="PANTHER" id="PTHR23355:SF9">
    <property type="entry name" value="DIS3-LIKE EXONUCLEASE 2"/>
    <property type="match status" value="1"/>
</dbReference>
<dbReference type="Gene3D" id="2.40.50.140">
    <property type="entry name" value="Nucleic acid-binding proteins"/>
    <property type="match status" value="2"/>
</dbReference>
<evidence type="ECO:0000256" key="3">
    <source>
        <dbReference type="ARBA" id="ARBA00022490"/>
    </source>
</evidence>
<dbReference type="SMART" id="SM00955">
    <property type="entry name" value="RNB"/>
    <property type="match status" value="1"/>
</dbReference>
<dbReference type="InterPro" id="IPR040476">
    <property type="entry name" value="CSD2"/>
</dbReference>
<dbReference type="InterPro" id="IPR022966">
    <property type="entry name" value="RNase_II/R_CS"/>
</dbReference>
<dbReference type="SMART" id="SM00316">
    <property type="entry name" value="S1"/>
    <property type="match status" value="1"/>
</dbReference>
<dbReference type="HAMAP" id="MF_01895">
    <property type="entry name" value="RNase_R"/>
    <property type="match status" value="1"/>
</dbReference>
<feature type="compositionally biased region" description="Basic and acidic residues" evidence="9">
    <location>
        <begin position="823"/>
        <end position="845"/>
    </location>
</feature>
<gene>
    <name evidence="8" type="primary">rnr</name>
    <name evidence="11" type="ORF">AZI85_17010</name>
</gene>
<dbReference type="SMART" id="SM00357">
    <property type="entry name" value="CSP"/>
    <property type="match status" value="1"/>
</dbReference>
<dbReference type="GO" id="GO:0006402">
    <property type="term" value="P:mRNA catabolic process"/>
    <property type="evidence" value="ECO:0007669"/>
    <property type="project" value="TreeGrafter"/>
</dbReference>
<comment type="caution">
    <text evidence="11">The sequence shown here is derived from an EMBL/GenBank/DDBJ whole genome shotgun (WGS) entry which is preliminary data.</text>
</comment>
<dbReference type="InterPro" id="IPR012340">
    <property type="entry name" value="NA-bd_OB-fold"/>
</dbReference>
<keyword evidence="4 8" id="KW-0540">Nuclease</keyword>
<dbReference type="InterPro" id="IPR001900">
    <property type="entry name" value="RNase_II/R"/>
</dbReference>
<keyword evidence="7 8" id="KW-0694">RNA-binding</keyword>
<evidence type="ECO:0000256" key="6">
    <source>
        <dbReference type="ARBA" id="ARBA00022839"/>
    </source>
</evidence>
<dbReference type="OrthoDB" id="5287177at2"/>
<dbReference type="SUPFAM" id="SSF50249">
    <property type="entry name" value="Nucleic acid-binding proteins"/>
    <property type="match status" value="4"/>
</dbReference>
<dbReference type="RefSeq" id="WP_063243287.1">
    <property type="nucleotide sequence ID" value="NZ_LUKF01000007.1"/>
</dbReference>
<evidence type="ECO:0000313" key="12">
    <source>
        <dbReference type="Proteomes" id="UP000075391"/>
    </source>
</evidence>
<evidence type="ECO:0000256" key="9">
    <source>
        <dbReference type="SAM" id="MobiDB-lite"/>
    </source>
</evidence>
<dbReference type="Pfam" id="PF00575">
    <property type="entry name" value="S1"/>
    <property type="match status" value="1"/>
</dbReference>
<keyword evidence="6 8" id="KW-0269">Exonuclease</keyword>
<dbReference type="AlphaFoldDB" id="A0A150WTE7"/>
<evidence type="ECO:0000256" key="5">
    <source>
        <dbReference type="ARBA" id="ARBA00022801"/>
    </source>
</evidence>
<feature type="compositionally biased region" description="Basic and acidic residues" evidence="9">
    <location>
        <begin position="662"/>
        <end position="727"/>
    </location>
</feature>